<sequence length="292" mass="33148">MWLTALWILFSVLGASVGQDDHSNYGLFSPPDESEHIVRPFLKMMSDTIQTRRWFEISYLFTNGFMFKNCGKILNKDHFVEDLAQIPSGSFKIWLISSKFSKFSAGKILFKVLIRGLSSSKIEARFTLSHAPFYDKISDGYVYYCNNPDSSRLAAQDNSPAVVSVGQDQFPFHGIGYSSHDSSEPIVRTFLKRMNDIIETGNPVMISDLFTYGFTYHNCHNIRSKADIVDSLTKMPPGYFEIVYESSEFSGNQINFISAIKYTGEIQTHAFFILNKKDQQLKSGDAFCLVSQ</sequence>
<dbReference type="AlphaFoldDB" id="A0A1I7UPK0"/>
<evidence type="ECO:0000256" key="1">
    <source>
        <dbReference type="SAM" id="SignalP"/>
    </source>
</evidence>
<dbReference type="Pfam" id="PF26530">
    <property type="entry name" value="NTF2_3"/>
    <property type="match status" value="2"/>
</dbReference>
<reference evidence="4" key="1">
    <citation type="submission" date="2016-11" db="UniProtKB">
        <authorList>
            <consortium name="WormBaseParasite"/>
        </authorList>
    </citation>
    <scope>IDENTIFICATION</scope>
</reference>
<feature type="domain" description="NTF2-like" evidence="2">
    <location>
        <begin position="185"/>
        <end position="285"/>
    </location>
</feature>
<dbReference type="WBParaSite" id="Csp11.Scaffold630.g18060.t1">
    <property type="protein sequence ID" value="Csp11.Scaffold630.g18060.t1"/>
    <property type="gene ID" value="Csp11.Scaffold630.g18060"/>
</dbReference>
<proteinExistence type="predicted"/>
<evidence type="ECO:0000313" key="3">
    <source>
        <dbReference type="Proteomes" id="UP000095282"/>
    </source>
</evidence>
<keyword evidence="1" id="KW-0732">Signal</keyword>
<dbReference type="PANTHER" id="PTHR33940">
    <property type="entry name" value="PROTEIN CBG13625"/>
    <property type="match status" value="1"/>
</dbReference>
<dbReference type="STRING" id="1561998.A0A1I7UPK0"/>
<protein>
    <submittedName>
        <fullName evidence="4">FBA_2 domain-containing protein</fullName>
    </submittedName>
</protein>
<dbReference type="PANTHER" id="PTHR33940:SF1">
    <property type="entry name" value="APOLIPOPHORIN-RELATED"/>
    <property type="match status" value="1"/>
</dbReference>
<dbReference type="Proteomes" id="UP000095282">
    <property type="component" value="Unplaced"/>
</dbReference>
<dbReference type="InterPro" id="IPR058721">
    <property type="entry name" value="NTF2_3"/>
</dbReference>
<evidence type="ECO:0000259" key="2">
    <source>
        <dbReference type="Pfam" id="PF26530"/>
    </source>
</evidence>
<feature type="domain" description="NTF2-like" evidence="2">
    <location>
        <begin position="36"/>
        <end position="146"/>
    </location>
</feature>
<accession>A0A1I7UPK0</accession>
<dbReference type="eggNOG" id="KOG4297">
    <property type="taxonomic scope" value="Eukaryota"/>
</dbReference>
<name>A0A1I7UPK0_9PELO</name>
<evidence type="ECO:0000313" key="4">
    <source>
        <dbReference type="WBParaSite" id="Csp11.Scaffold630.g18060.t1"/>
    </source>
</evidence>
<keyword evidence="3" id="KW-1185">Reference proteome</keyword>
<organism evidence="3 4">
    <name type="scientific">Caenorhabditis tropicalis</name>
    <dbReference type="NCBI Taxonomy" id="1561998"/>
    <lineage>
        <taxon>Eukaryota</taxon>
        <taxon>Metazoa</taxon>
        <taxon>Ecdysozoa</taxon>
        <taxon>Nematoda</taxon>
        <taxon>Chromadorea</taxon>
        <taxon>Rhabditida</taxon>
        <taxon>Rhabditina</taxon>
        <taxon>Rhabditomorpha</taxon>
        <taxon>Rhabditoidea</taxon>
        <taxon>Rhabditidae</taxon>
        <taxon>Peloderinae</taxon>
        <taxon>Caenorhabditis</taxon>
    </lineage>
</organism>
<feature type="chain" id="PRO_5009309292" evidence="1">
    <location>
        <begin position="19"/>
        <end position="292"/>
    </location>
</feature>
<feature type="signal peptide" evidence="1">
    <location>
        <begin position="1"/>
        <end position="18"/>
    </location>
</feature>